<keyword evidence="3" id="KW-1185">Reference proteome</keyword>
<organism evidence="2 3">
    <name type="scientific">Amorphotheca resinae ATCC 22711</name>
    <dbReference type="NCBI Taxonomy" id="857342"/>
    <lineage>
        <taxon>Eukaryota</taxon>
        <taxon>Fungi</taxon>
        <taxon>Dikarya</taxon>
        <taxon>Ascomycota</taxon>
        <taxon>Pezizomycotina</taxon>
        <taxon>Leotiomycetes</taxon>
        <taxon>Helotiales</taxon>
        <taxon>Amorphothecaceae</taxon>
        <taxon>Amorphotheca</taxon>
    </lineage>
</organism>
<gene>
    <name evidence="2" type="ORF">M430DRAFT_35586</name>
</gene>
<dbReference type="AlphaFoldDB" id="A0A2T3B0U4"/>
<accession>A0A2T3B0U4</accession>
<reference evidence="2 3" key="1">
    <citation type="journal article" date="2018" name="New Phytol.">
        <title>Comparative genomics and transcriptomics depict ericoid mycorrhizal fungi as versatile saprotrophs and plant mutualists.</title>
        <authorList>
            <person name="Martino E."/>
            <person name="Morin E."/>
            <person name="Grelet G.A."/>
            <person name="Kuo A."/>
            <person name="Kohler A."/>
            <person name="Daghino S."/>
            <person name="Barry K.W."/>
            <person name="Cichocki N."/>
            <person name="Clum A."/>
            <person name="Dockter R.B."/>
            <person name="Hainaut M."/>
            <person name="Kuo R.C."/>
            <person name="LaButti K."/>
            <person name="Lindahl B.D."/>
            <person name="Lindquist E.A."/>
            <person name="Lipzen A."/>
            <person name="Khouja H.R."/>
            <person name="Magnuson J."/>
            <person name="Murat C."/>
            <person name="Ohm R.A."/>
            <person name="Singer S.W."/>
            <person name="Spatafora J.W."/>
            <person name="Wang M."/>
            <person name="Veneault-Fourrey C."/>
            <person name="Henrissat B."/>
            <person name="Grigoriev I.V."/>
            <person name="Martin F.M."/>
            <person name="Perotto S."/>
        </authorList>
    </citation>
    <scope>NUCLEOTIDE SEQUENCE [LARGE SCALE GENOMIC DNA]</scope>
    <source>
        <strain evidence="2 3">ATCC 22711</strain>
    </source>
</reference>
<evidence type="ECO:0000313" key="3">
    <source>
        <dbReference type="Proteomes" id="UP000241818"/>
    </source>
</evidence>
<name>A0A2T3B0U4_AMORE</name>
<protein>
    <submittedName>
        <fullName evidence="2">Uncharacterized protein</fullName>
    </submittedName>
</protein>
<evidence type="ECO:0000256" key="1">
    <source>
        <dbReference type="SAM" id="MobiDB-lite"/>
    </source>
</evidence>
<dbReference type="Proteomes" id="UP000241818">
    <property type="component" value="Unassembled WGS sequence"/>
</dbReference>
<dbReference type="RefSeq" id="XP_024720510.1">
    <property type="nucleotide sequence ID" value="XM_024866769.1"/>
</dbReference>
<dbReference type="EMBL" id="KZ679012">
    <property type="protein sequence ID" value="PSS17002.1"/>
    <property type="molecule type" value="Genomic_DNA"/>
</dbReference>
<dbReference type="OrthoDB" id="10665261at2759"/>
<dbReference type="InParanoid" id="A0A2T3B0U4"/>
<proteinExistence type="predicted"/>
<dbReference type="GeneID" id="36574850"/>
<feature type="region of interest" description="Disordered" evidence="1">
    <location>
        <begin position="1"/>
        <end position="48"/>
    </location>
</feature>
<feature type="compositionally biased region" description="Polar residues" evidence="1">
    <location>
        <begin position="30"/>
        <end position="39"/>
    </location>
</feature>
<sequence>MPPKIILNTTKKKRSAADAQLPVLDLEPPASQSSTQGPTLGTGKAAHASVSLPSQPAVAKVGQGKTAAVAVSVVAPAPVAVPAPSPTPIPVPATAPATALPDPIEELRLLFEGLTISDPILPFPPSQLPVHQFSDPAQVSFFIPDLGSAPALAQQGVRPMPLGHLRYGDAVTDFQQWVYDQYWSRAYQQLLEHTKRWILERERERVWEGDMDWVMEEEDWFLTDVEMVAMDPRR</sequence>
<evidence type="ECO:0000313" key="2">
    <source>
        <dbReference type="EMBL" id="PSS17002.1"/>
    </source>
</evidence>